<evidence type="ECO:0000256" key="3">
    <source>
        <dbReference type="ARBA" id="ARBA00023163"/>
    </source>
</evidence>
<evidence type="ECO:0000256" key="4">
    <source>
        <dbReference type="SAM" id="MobiDB-lite"/>
    </source>
</evidence>
<protein>
    <submittedName>
        <fullName evidence="6">DNA-binding FadR family transcriptional regulator</fullName>
    </submittedName>
</protein>
<dbReference type="InterPro" id="IPR008920">
    <property type="entry name" value="TF_FadR/GntR_C"/>
</dbReference>
<keyword evidence="1" id="KW-0805">Transcription regulation</keyword>
<evidence type="ECO:0000256" key="2">
    <source>
        <dbReference type="ARBA" id="ARBA00023125"/>
    </source>
</evidence>
<dbReference type="GO" id="GO:0003677">
    <property type="term" value="F:DNA binding"/>
    <property type="evidence" value="ECO:0007669"/>
    <property type="project" value="UniProtKB-KW"/>
</dbReference>
<dbReference type="CDD" id="cd07377">
    <property type="entry name" value="WHTH_GntR"/>
    <property type="match status" value="1"/>
</dbReference>
<evidence type="ECO:0000256" key="1">
    <source>
        <dbReference type="ARBA" id="ARBA00023015"/>
    </source>
</evidence>
<dbReference type="RefSeq" id="WP_218903906.1">
    <property type="nucleotide sequence ID" value="NZ_JACBZD010000001.1"/>
</dbReference>
<dbReference type="SMART" id="SM00345">
    <property type="entry name" value="HTH_GNTR"/>
    <property type="match status" value="1"/>
</dbReference>
<organism evidence="6 7">
    <name type="scientific">Allostreptomyces psammosilenae</name>
    <dbReference type="NCBI Taxonomy" id="1892865"/>
    <lineage>
        <taxon>Bacteria</taxon>
        <taxon>Bacillati</taxon>
        <taxon>Actinomycetota</taxon>
        <taxon>Actinomycetes</taxon>
        <taxon>Kitasatosporales</taxon>
        <taxon>Streptomycetaceae</taxon>
        <taxon>Allostreptomyces</taxon>
    </lineage>
</organism>
<comment type="caution">
    <text evidence="6">The sequence shown here is derived from an EMBL/GenBank/DDBJ whole genome shotgun (WGS) entry which is preliminary data.</text>
</comment>
<dbReference type="SMART" id="SM00895">
    <property type="entry name" value="FCD"/>
    <property type="match status" value="1"/>
</dbReference>
<dbReference type="PANTHER" id="PTHR43537">
    <property type="entry name" value="TRANSCRIPTIONAL REGULATOR, GNTR FAMILY"/>
    <property type="match status" value="1"/>
</dbReference>
<evidence type="ECO:0000259" key="5">
    <source>
        <dbReference type="PROSITE" id="PS50949"/>
    </source>
</evidence>
<dbReference type="EMBL" id="JACBZD010000001">
    <property type="protein sequence ID" value="NYI03408.1"/>
    <property type="molecule type" value="Genomic_DNA"/>
</dbReference>
<dbReference type="InterPro" id="IPR011711">
    <property type="entry name" value="GntR_C"/>
</dbReference>
<dbReference type="PROSITE" id="PS50949">
    <property type="entry name" value="HTH_GNTR"/>
    <property type="match status" value="1"/>
</dbReference>
<proteinExistence type="predicted"/>
<sequence>MADLGGPAPRPDDTAARAPRRKRAFEEVLGTIEARIVAGELSIGDRLPGERQLATDLGVSRSSVREAMRVLEALGVLSAQTGSGPDAGATLVGSSSAALADVLRMHVELASFRMTEVVESRMMIERWTVETAARHAGEAEWARIAEPLEAMRDPGLPLGDFVRLDTAFHVAIAQACGNRLVSAFMRALRDAVHRHAVDAVARLGQWPTVAARLREDHERIYAAIREGAPERGVAALEAHLRHTYPEVTRIRAGLPDHTGSTTGDASGDHRRTGP</sequence>
<accession>A0A852ZZ64</accession>
<dbReference type="InterPro" id="IPR036388">
    <property type="entry name" value="WH-like_DNA-bd_sf"/>
</dbReference>
<dbReference type="InterPro" id="IPR000524">
    <property type="entry name" value="Tscrpt_reg_HTH_GntR"/>
</dbReference>
<dbReference type="GO" id="GO:0003700">
    <property type="term" value="F:DNA-binding transcription factor activity"/>
    <property type="evidence" value="ECO:0007669"/>
    <property type="project" value="InterPro"/>
</dbReference>
<dbReference type="Proteomes" id="UP000567795">
    <property type="component" value="Unassembled WGS sequence"/>
</dbReference>
<gene>
    <name evidence="6" type="ORF">FHU37_000351</name>
</gene>
<dbReference type="InterPro" id="IPR036390">
    <property type="entry name" value="WH_DNA-bd_sf"/>
</dbReference>
<dbReference type="Pfam" id="PF00392">
    <property type="entry name" value="GntR"/>
    <property type="match status" value="1"/>
</dbReference>
<keyword evidence="2 6" id="KW-0238">DNA-binding</keyword>
<dbReference type="Pfam" id="PF07729">
    <property type="entry name" value="FCD"/>
    <property type="match status" value="1"/>
</dbReference>
<evidence type="ECO:0000313" key="6">
    <source>
        <dbReference type="EMBL" id="NYI03408.1"/>
    </source>
</evidence>
<dbReference type="SUPFAM" id="SSF48008">
    <property type="entry name" value="GntR ligand-binding domain-like"/>
    <property type="match status" value="1"/>
</dbReference>
<feature type="domain" description="HTH gntR-type" evidence="5">
    <location>
        <begin position="22"/>
        <end position="90"/>
    </location>
</feature>
<reference evidence="6 7" key="1">
    <citation type="submission" date="2020-07" db="EMBL/GenBank/DDBJ databases">
        <title>Sequencing the genomes of 1000 actinobacteria strains.</title>
        <authorList>
            <person name="Klenk H.-P."/>
        </authorList>
    </citation>
    <scope>NUCLEOTIDE SEQUENCE [LARGE SCALE GENOMIC DNA]</scope>
    <source>
        <strain evidence="6 7">DSM 42178</strain>
    </source>
</reference>
<keyword evidence="3" id="KW-0804">Transcription</keyword>
<dbReference type="PRINTS" id="PR00035">
    <property type="entry name" value="HTHGNTR"/>
</dbReference>
<dbReference type="AlphaFoldDB" id="A0A852ZZ64"/>
<dbReference type="PANTHER" id="PTHR43537:SF5">
    <property type="entry name" value="UXU OPERON TRANSCRIPTIONAL REGULATOR"/>
    <property type="match status" value="1"/>
</dbReference>
<feature type="region of interest" description="Disordered" evidence="4">
    <location>
        <begin position="252"/>
        <end position="274"/>
    </location>
</feature>
<keyword evidence="7" id="KW-1185">Reference proteome</keyword>
<evidence type="ECO:0000313" key="7">
    <source>
        <dbReference type="Proteomes" id="UP000567795"/>
    </source>
</evidence>
<name>A0A852ZZ64_9ACTN</name>
<dbReference type="SUPFAM" id="SSF46785">
    <property type="entry name" value="Winged helix' DNA-binding domain"/>
    <property type="match status" value="1"/>
</dbReference>
<dbReference type="Gene3D" id="1.20.120.530">
    <property type="entry name" value="GntR ligand-binding domain-like"/>
    <property type="match status" value="1"/>
</dbReference>
<dbReference type="Gene3D" id="1.10.10.10">
    <property type="entry name" value="Winged helix-like DNA-binding domain superfamily/Winged helix DNA-binding domain"/>
    <property type="match status" value="1"/>
</dbReference>
<feature type="region of interest" description="Disordered" evidence="4">
    <location>
        <begin position="1"/>
        <end position="21"/>
    </location>
</feature>